<feature type="domain" description="Helicase/UvrB N-terminal" evidence="1">
    <location>
        <begin position="63"/>
        <end position="225"/>
    </location>
</feature>
<dbReference type="EMBL" id="CP032548">
    <property type="protein sequence ID" value="AZJ36872.1"/>
    <property type="molecule type" value="Genomic_DNA"/>
</dbReference>
<dbReference type="GO" id="GO:0016787">
    <property type="term" value="F:hydrolase activity"/>
    <property type="evidence" value="ECO:0007669"/>
    <property type="project" value="InterPro"/>
</dbReference>
<dbReference type="AlphaFoldDB" id="A0A3Q8RQJ2"/>
<keyword evidence="2" id="KW-0255">Endonuclease</keyword>
<keyword evidence="2" id="KW-0378">Hydrolase</keyword>
<evidence type="ECO:0000313" key="2">
    <source>
        <dbReference type="EMBL" id="AZJ36872.1"/>
    </source>
</evidence>
<evidence type="ECO:0000313" key="3">
    <source>
        <dbReference type="Proteomes" id="UP000274593"/>
    </source>
</evidence>
<dbReference type="SUPFAM" id="SSF52540">
    <property type="entry name" value="P-loop containing nucleoside triphosphate hydrolases"/>
    <property type="match status" value="1"/>
</dbReference>
<proteinExistence type="predicted"/>
<reference evidence="2 3" key="1">
    <citation type="submission" date="2018-09" db="EMBL/GenBank/DDBJ databases">
        <title>Insights into the microbiota of Asian seabass (Lates calcarifer) with tenacibaculosis symptoms and description of sp. nov. Tenacibaculum singaporense.</title>
        <authorList>
            <person name="Miyake S."/>
            <person name="Soh M."/>
            <person name="Azman M.N."/>
            <person name="Ngoh S.Y."/>
            <person name="Orban L."/>
        </authorList>
    </citation>
    <scope>NUCLEOTIDE SEQUENCE [LARGE SCALE GENOMIC DNA]</scope>
    <source>
        <strain evidence="2 3">DSM 106434</strain>
    </source>
</reference>
<dbReference type="GO" id="GO:0003677">
    <property type="term" value="F:DNA binding"/>
    <property type="evidence" value="ECO:0007669"/>
    <property type="project" value="InterPro"/>
</dbReference>
<keyword evidence="2" id="KW-0540">Nuclease</keyword>
<evidence type="ECO:0000259" key="1">
    <source>
        <dbReference type="Pfam" id="PF04851"/>
    </source>
</evidence>
<protein>
    <submittedName>
        <fullName evidence="2">Restriction endonuclease subunit R</fullName>
    </submittedName>
</protein>
<dbReference type="GO" id="GO:0005524">
    <property type="term" value="F:ATP binding"/>
    <property type="evidence" value="ECO:0007669"/>
    <property type="project" value="InterPro"/>
</dbReference>
<dbReference type="GO" id="GO:0004519">
    <property type="term" value="F:endonuclease activity"/>
    <property type="evidence" value="ECO:0007669"/>
    <property type="project" value="UniProtKB-KW"/>
</dbReference>
<dbReference type="Proteomes" id="UP000274593">
    <property type="component" value="Chromosome"/>
</dbReference>
<gene>
    <name evidence="2" type="ORF">D6T69_15535</name>
</gene>
<dbReference type="RefSeq" id="WP_125068959.1">
    <property type="nucleotide sequence ID" value="NZ_CP032548.1"/>
</dbReference>
<dbReference type="Gene3D" id="3.40.50.300">
    <property type="entry name" value="P-loop containing nucleotide triphosphate hydrolases"/>
    <property type="match status" value="1"/>
</dbReference>
<dbReference type="InterPro" id="IPR027417">
    <property type="entry name" value="P-loop_NTPase"/>
</dbReference>
<accession>A0A3Q8RQJ2</accession>
<dbReference type="InterPro" id="IPR006935">
    <property type="entry name" value="Helicase/UvrB_N"/>
</dbReference>
<name>A0A3Q8RQJ2_9FLAO</name>
<dbReference type="KEGG" id="tsig:D6T69_15535"/>
<sequence length="845" mass="99364">MSIVNSTFNNYPIEFKEINPEDFTKRFSLDGSTTIRNSFTIENNGNKIIINPNNDGYINEPLQENIDIKNKNTVVINASVGQGKSYSIIKTIKRYYEDNSPQKYVIIVASPFVSLVKQYVNDIHNDGGIPKEEIFDYNVIGRTPDRSYLTKSVHVVTVNTLLGNPGEDGFKNSEAKREYLTSLSKHCEQNNVKVVFIYDEIHDSYYNFKQEYIFNLWKWKKVIHKNFIISATFNEASKIIIEYLAELTDRKIKIIESKRKIFPKKQSKLHLHYSDDYNFTTNTKEIKNIIVELVRKKKNIDILCYSKSLSKDIINPKGDIGKELRRAYGINQIKDCTSQLASNSREENIEQQNQYDNSMCNVGTNFKTGVSIKKDNHAFIIIMPPRSTRLHFKNQYGIFSGGINSVIQALARQRTKGDIHIILSKPDKFNYNTLVHANMNDEQLKQFKTLYDIVEYYAVDKKVDYLKLNRQHLYLNKFYQQELSGYLQNEINTISNTSRNDLPPLKFPKLETFILDNGEDYLANRYKIFGEDISAYLTYASITNQFTNCRLENIFARKNIIFSEDKVFQELNNFVKKEKFEERLALFKGWGTFNRYYEEFKATLYKNYNVLFKKTSAEKPNFDKVSKKVFEHKLLEWLKANFYSEEITSYSRADYLLDCIISTNNINVDEIIDPKIKGRVLFFRAIRHLVLKIFSEVKEYNKRNKLYYYIETDLKNYSTEDLNYISDIEKFINSDELINKVFGFHRVLNNKTTDKKIKSIIRALKSDFLMLDTTKNKSRIKIGNQKVSITKVIGFKYFPNKRALNFFDTRIDWEQIKKNRIELVGEHEYQKMQNEIDEIIKKLIN</sequence>
<dbReference type="Pfam" id="PF04851">
    <property type="entry name" value="ResIII"/>
    <property type="match status" value="1"/>
</dbReference>
<organism evidence="2 3">
    <name type="scientific">Tenacibaculum singaporense</name>
    <dbReference type="NCBI Taxonomy" id="2358479"/>
    <lineage>
        <taxon>Bacteria</taxon>
        <taxon>Pseudomonadati</taxon>
        <taxon>Bacteroidota</taxon>
        <taxon>Flavobacteriia</taxon>
        <taxon>Flavobacteriales</taxon>
        <taxon>Flavobacteriaceae</taxon>
        <taxon>Tenacibaculum</taxon>
    </lineage>
</organism>
<keyword evidence="3" id="KW-1185">Reference proteome</keyword>